<dbReference type="GO" id="GO:0016887">
    <property type="term" value="F:ATP hydrolysis activity"/>
    <property type="evidence" value="ECO:0007669"/>
    <property type="project" value="InterPro"/>
</dbReference>
<dbReference type="CDD" id="cd03251">
    <property type="entry name" value="ABCC_MsbA"/>
    <property type="match status" value="1"/>
</dbReference>
<evidence type="ECO:0000259" key="9">
    <source>
        <dbReference type="PROSITE" id="PS50929"/>
    </source>
</evidence>
<dbReference type="PROSITE" id="PS00211">
    <property type="entry name" value="ABC_TRANSPORTER_1"/>
    <property type="match status" value="1"/>
</dbReference>
<dbReference type="GO" id="GO:0090374">
    <property type="term" value="P:oligopeptide export from mitochondrion"/>
    <property type="evidence" value="ECO:0007669"/>
    <property type="project" value="TreeGrafter"/>
</dbReference>
<feature type="transmembrane region" description="Helical" evidence="7">
    <location>
        <begin position="18"/>
        <end position="35"/>
    </location>
</feature>
<feature type="transmembrane region" description="Helical" evidence="7">
    <location>
        <begin position="155"/>
        <end position="173"/>
    </location>
</feature>
<dbReference type="InterPro" id="IPR036640">
    <property type="entry name" value="ABC1_TM_sf"/>
</dbReference>
<evidence type="ECO:0000256" key="4">
    <source>
        <dbReference type="ARBA" id="ARBA00022840"/>
    </source>
</evidence>
<dbReference type="InterPro" id="IPR003439">
    <property type="entry name" value="ABC_transporter-like_ATP-bd"/>
</dbReference>
<name>L0KBD0_HALHC</name>
<feature type="domain" description="ABC transmembrane type-1" evidence="9">
    <location>
        <begin position="19"/>
        <end position="301"/>
    </location>
</feature>
<dbReference type="KEGG" id="hhl:Halha_2422"/>
<dbReference type="OrthoDB" id="9771903at2"/>
<feature type="domain" description="ABC transporter" evidence="8">
    <location>
        <begin position="335"/>
        <end position="569"/>
    </location>
</feature>
<dbReference type="GO" id="GO:0005886">
    <property type="term" value="C:plasma membrane"/>
    <property type="evidence" value="ECO:0007669"/>
    <property type="project" value="UniProtKB-SubCell"/>
</dbReference>
<dbReference type="InterPro" id="IPR003593">
    <property type="entry name" value="AAA+_ATPase"/>
</dbReference>
<dbReference type="Pfam" id="PF00005">
    <property type="entry name" value="ABC_tran"/>
    <property type="match status" value="1"/>
</dbReference>
<organism evidence="10 11">
    <name type="scientific">Halobacteroides halobius (strain ATCC 35273 / DSM 5150 / MD-1)</name>
    <dbReference type="NCBI Taxonomy" id="748449"/>
    <lineage>
        <taxon>Bacteria</taxon>
        <taxon>Bacillati</taxon>
        <taxon>Bacillota</taxon>
        <taxon>Clostridia</taxon>
        <taxon>Halanaerobiales</taxon>
        <taxon>Halobacteroidaceae</taxon>
        <taxon>Halobacteroides</taxon>
    </lineage>
</organism>
<dbReference type="GO" id="GO:0015421">
    <property type="term" value="F:ABC-type oligopeptide transporter activity"/>
    <property type="evidence" value="ECO:0007669"/>
    <property type="project" value="TreeGrafter"/>
</dbReference>
<protein>
    <submittedName>
        <fullName evidence="10">ABC-type multidrug transport system, ATPase and permease component</fullName>
    </submittedName>
</protein>
<evidence type="ECO:0000256" key="5">
    <source>
        <dbReference type="ARBA" id="ARBA00022989"/>
    </source>
</evidence>
<evidence type="ECO:0000313" key="11">
    <source>
        <dbReference type="Proteomes" id="UP000010880"/>
    </source>
</evidence>
<evidence type="ECO:0000259" key="8">
    <source>
        <dbReference type="PROSITE" id="PS50893"/>
    </source>
</evidence>
<evidence type="ECO:0000256" key="7">
    <source>
        <dbReference type="SAM" id="Phobius"/>
    </source>
</evidence>
<evidence type="ECO:0000256" key="2">
    <source>
        <dbReference type="ARBA" id="ARBA00022692"/>
    </source>
</evidence>
<evidence type="ECO:0000256" key="1">
    <source>
        <dbReference type="ARBA" id="ARBA00004651"/>
    </source>
</evidence>
<dbReference type="EMBL" id="CP003359">
    <property type="protein sequence ID" value="AGB42296.1"/>
    <property type="molecule type" value="Genomic_DNA"/>
</dbReference>
<sequence length="573" mass="64076">MKLAKRVLGYLNPYKGRLLLAVVCMLFNAALSIFFFDRFGKLIDTVIGQAQMDKLNWLIVGMFFLFLFRGIFQYGQKYLTAYVSQHAIKDLRANLYSHLQSLSLDFYAKNKTGEIMSRATNDISVLQGAIVSGAIGVFSKVFILIGGVSKLFYDNWRLAIVSFVLFPLIGYVVDKFNRRIRKVSKRAQVKVANVSDVLQETISGVRVVKSFGREDYEYERFQEQNYANFRANLKNSQLKATLTPATEFLAALSFIVVLWYGGREVIAGYMTAGELTSFFTLLLYITNPLKSLTRLSGTIQRALAAAERIFEIIDIQPTIQDQPDARKLTKVNGTINFNNVSFSYDNDELALDRVNLEAQPGQMVALVGPSGAGKSTLVNLVPRFYDPNQGFVTINGLNIKEFKVDSLRDKIGIVPQETILFGGTIADNILYGNLEANRQDIVQAAKAANAHDFIMSFADDYQTQIGERGVGLSGGQKQRIAIARAILNDPEILILDEATSALDTESEALVQEALERLMENRTTFVIAHRLSTILNADKIVVMDEGRIVETGTHEELIKQEGIYEGLYQAQFDK</sequence>
<dbReference type="RefSeq" id="WP_015328010.1">
    <property type="nucleotide sequence ID" value="NC_019978.1"/>
</dbReference>
<dbReference type="InterPro" id="IPR017871">
    <property type="entry name" value="ABC_transporter-like_CS"/>
</dbReference>
<keyword evidence="4" id="KW-0067">ATP-binding</keyword>
<dbReference type="Pfam" id="PF00664">
    <property type="entry name" value="ABC_membrane"/>
    <property type="match status" value="1"/>
</dbReference>
<dbReference type="PANTHER" id="PTHR43394:SF1">
    <property type="entry name" value="ATP-BINDING CASSETTE SUB-FAMILY B MEMBER 10, MITOCHONDRIAL"/>
    <property type="match status" value="1"/>
</dbReference>
<dbReference type="HOGENOM" id="CLU_000604_84_3_9"/>
<dbReference type="InterPro" id="IPR039421">
    <property type="entry name" value="Type_1_exporter"/>
</dbReference>
<keyword evidence="11" id="KW-1185">Reference proteome</keyword>
<keyword evidence="3" id="KW-0547">Nucleotide-binding</keyword>
<keyword evidence="2 7" id="KW-0812">Transmembrane</keyword>
<dbReference type="AlphaFoldDB" id="L0KBD0"/>
<keyword evidence="6 7" id="KW-0472">Membrane</keyword>
<dbReference type="PANTHER" id="PTHR43394">
    <property type="entry name" value="ATP-DEPENDENT PERMEASE MDL1, MITOCHONDRIAL"/>
    <property type="match status" value="1"/>
</dbReference>
<dbReference type="InterPro" id="IPR027417">
    <property type="entry name" value="P-loop_NTPase"/>
</dbReference>
<dbReference type="SUPFAM" id="SSF52540">
    <property type="entry name" value="P-loop containing nucleoside triphosphate hydrolases"/>
    <property type="match status" value="1"/>
</dbReference>
<dbReference type="PATRIC" id="fig|748449.3.peg.2344"/>
<accession>L0KBD0</accession>
<dbReference type="PROSITE" id="PS50893">
    <property type="entry name" value="ABC_TRANSPORTER_2"/>
    <property type="match status" value="1"/>
</dbReference>
<dbReference type="FunFam" id="3.40.50.300:FF:000218">
    <property type="entry name" value="Multidrug ABC transporter ATP-binding protein"/>
    <property type="match status" value="1"/>
</dbReference>
<dbReference type="STRING" id="748449.Halha_2422"/>
<dbReference type="Gene3D" id="1.20.1560.10">
    <property type="entry name" value="ABC transporter type 1, transmembrane domain"/>
    <property type="match status" value="1"/>
</dbReference>
<keyword evidence="5 7" id="KW-1133">Transmembrane helix</keyword>
<feature type="transmembrane region" description="Helical" evidence="7">
    <location>
        <begin position="240"/>
        <end position="260"/>
    </location>
</feature>
<feature type="transmembrane region" description="Helical" evidence="7">
    <location>
        <begin position="55"/>
        <end position="72"/>
    </location>
</feature>
<dbReference type="InterPro" id="IPR011527">
    <property type="entry name" value="ABC1_TM_dom"/>
</dbReference>
<gene>
    <name evidence="10" type="ordered locus">Halha_2422</name>
</gene>
<reference evidence="11" key="1">
    <citation type="submission" date="2012-02" db="EMBL/GenBank/DDBJ databases">
        <title>The complete genome of Halobacteroides halobius DSM 5150.</title>
        <authorList>
            <person name="Lucas S."/>
            <person name="Copeland A."/>
            <person name="Lapidus A."/>
            <person name="Glavina del Rio T."/>
            <person name="Dalin E."/>
            <person name="Tice H."/>
            <person name="Bruce D."/>
            <person name="Goodwin L."/>
            <person name="Pitluck S."/>
            <person name="Peters L."/>
            <person name="Mikhailova N."/>
            <person name="Gu W."/>
            <person name="Kyrpides N."/>
            <person name="Mavromatis K."/>
            <person name="Ivanova N."/>
            <person name="Brettin T."/>
            <person name="Detter J.C."/>
            <person name="Han C."/>
            <person name="Larimer F."/>
            <person name="Land M."/>
            <person name="Hauser L."/>
            <person name="Markowitz V."/>
            <person name="Cheng J.-F."/>
            <person name="Hugenholtz P."/>
            <person name="Woyke T."/>
            <person name="Wu D."/>
            <person name="Tindall B."/>
            <person name="Pomrenke H."/>
            <person name="Brambilla E."/>
            <person name="Klenk H.-P."/>
            <person name="Eisen J.A."/>
        </authorList>
    </citation>
    <scope>NUCLEOTIDE SEQUENCE [LARGE SCALE GENOMIC DNA]</scope>
    <source>
        <strain evidence="11">ATCC 35273 / DSM 5150 / MD-1</strain>
    </source>
</reference>
<dbReference type="eggNOG" id="COG1132">
    <property type="taxonomic scope" value="Bacteria"/>
</dbReference>
<dbReference type="Proteomes" id="UP000010880">
    <property type="component" value="Chromosome"/>
</dbReference>
<dbReference type="PROSITE" id="PS50929">
    <property type="entry name" value="ABC_TM1F"/>
    <property type="match status" value="1"/>
</dbReference>
<dbReference type="GO" id="GO:0005524">
    <property type="term" value="F:ATP binding"/>
    <property type="evidence" value="ECO:0007669"/>
    <property type="project" value="UniProtKB-KW"/>
</dbReference>
<evidence type="ECO:0000313" key="10">
    <source>
        <dbReference type="EMBL" id="AGB42296.1"/>
    </source>
</evidence>
<dbReference type="CDD" id="cd18552">
    <property type="entry name" value="ABC_6TM_MsbA_like"/>
    <property type="match status" value="1"/>
</dbReference>
<proteinExistence type="predicted"/>
<comment type="subcellular location">
    <subcellularLocation>
        <location evidence="1">Cell membrane</location>
        <topology evidence="1">Multi-pass membrane protein</topology>
    </subcellularLocation>
</comment>
<dbReference type="SMART" id="SM00382">
    <property type="entry name" value="AAA"/>
    <property type="match status" value="1"/>
</dbReference>
<dbReference type="SUPFAM" id="SSF90123">
    <property type="entry name" value="ABC transporter transmembrane region"/>
    <property type="match status" value="1"/>
</dbReference>
<evidence type="ECO:0000256" key="3">
    <source>
        <dbReference type="ARBA" id="ARBA00022741"/>
    </source>
</evidence>
<dbReference type="Gene3D" id="3.40.50.300">
    <property type="entry name" value="P-loop containing nucleotide triphosphate hydrolases"/>
    <property type="match status" value="1"/>
</dbReference>
<feature type="transmembrane region" description="Helical" evidence="7">
    <location>
        <begin position="125"/>
        <end position="149"/>
    </location>
</feature>
<evidence type="ECO:0000256" key="6">
    <source>
        <dbReference type="ARBA" id="ARBA00023136"/>
    </source>
</evidence>